<protein>
    <submittedName>
        <fullName evidence="2">ATP-dependent DNA helicase RecG</fullName>
    </submittedName>
</protein>
<dbReference type="PANTHER" id="PTHR30595:SF6">
    <property type="entry name" value="SCHLAFEN ALBA-2 DOMAIN-CONTAINING PROTEIN"/>
    <property type="match status" value="1"/>
</dbReference>
<name>A0A1H0TJ25_9BURK</name>
<evidence type="ECO:0000313" key="2">
    <source>
        <dbReference type="EMBL" id="SDP53989.1"/>
    </source>
</evidence>
<dbReference type="PANTHER" id="PTHR30595">
    <property type="entry name" value="GLPR-RELATED TRANSCRIPTIONAL REPRESSOR"/>
    <property type="match status" value="1"/>
</dbReference>
<dbReference type="InterPro" id="IPR038461">
    <property type="entry name" value="Schlafen_AlbA_2_dom_sf"/>
</dbReference>
<dbReference type="Proteomes" id="UP000199317">
    <property type="component" value="Unassembled WGS sequence"/>
</dbReference>
<accession>A0A1H0TJ25</accession>
<keyword evidence="3" id="KW-1185">Reference proteome</keyword>
<keyword evidence="2" id="KW-0067">ATP-binding</keyword>
<dbReference type="Gene3D" id="3.30.950.30">
    <property type="entry name" value="Schlafen, AAA domain"/>
    <property type="match status" value="1"/>
</dbReference>
<reference evidence="3" key="1">
    <citation type="submission" date="2016-10" db="EMBL/GenBank/DDBJ databases">
        <authorList>
            <person name="Varghese N."/>
            <person name="Submissions S."/>
        </authorList>
    </citation>
    <scope>NUCLEOTIDE SEQUENCE [LARGE SCALE GENOMIC DNA]</scope>
    <source>
        <strain evidence="3">DSM 17101</strain>
    </source>
</reference>
<keyword evidence="2" id="KW-0347">Helicase</keyword>
<evidence type="ECO:0000259" key="1">
    <source>
        <dbReference type="Pfam" id="PF04326"/>
    </source>
</evidence>
<dbReference type="EMBL" id="FNJL01000015">
    <property type="protein sequence ID" value="SDP53989.1"/>
    <property type="molecule type" value="Genomic_DNA"/>
</dbReference>
<keyword evidence="2" id="KW-0547">Nucleotide-binding</keyword>
<dbReference type="GO" id="GO:0004386">
    <property type="term" value="F:helicase activity"/>
    <property type="evidence" value="ECO:0007669"/>
    <property type="project" value="UniProtKB-KW"/>
</dbReference>
<gene>
    <name evidence="2" type="ORF">SAMN04489708_11594</name>
</gene>
<sequence length="553" mass="61960">MPTSLAQLQQWLLEPEGQHLEFKEAKQRYDFEKLLKYCVALANEGGGTMVLGVTDKRPRRIVGTQSFEDPGRTEAGLHQRLGHRIPVEELRLPEGRVLLVHVPPRLPGTAWNVDGSYLKRAGDDLVPLADHELRVMFAEGGPDFSAQPCQGATLADLNPGSIALFRERWAKKSGDLRKHDLNDQQTLRDAELLVEGDQVSYAALILFGTRAGLTRWLAQAELVFEYRSSEAAGPAADREEYRAGFFSWQDALWKKINLRNDRQSYQDDFFRMDLPTFDEVPVREALLNAVAHRDYRLGGSIFVRQFAKRLEVVSPGGLPAGITPENIIDQQNPRNRRLAEALARCGLIERSGQGLNLMMESAVRQGKPLPSFAGTAAHEVRLTLEGGVRNPAFVRFMERLGEERLRSFSTLDYLALERLEQDRALTPELQERLPTLAEVGAVEVMGRGKTARYMLAAALYATLGSKGTYTRRRGLDRGTNKALLLQHLKDQGEAGAPLSEFRQVLPSLTMKAVQKLLDELRNDGSIGVVGQRRWARWYLADAAVFKPGFNPKR</sequence>
<dbReference type="RefSeq" id="WP_092835204.1">
    <property type="nucleotide sequence ID" value="NZ_CP028290.1"/>
</dbReference>
<dbReference type="Gene3D" id="3.30.565.60">
    <property type="match status" value="1"/>
</dbReference>
<dbReference type="AlphaFoldDB" id="A0A1H0TJ25"/>
<dbReference type="Pfam" id="PF04326">
    <property type="entry name" value="SLFN_AlbA_2"/>
    <property type="match status" value="1"/>
</dbReference>
<evidence type="ECO:0000313" key="3">
    <source>
        <dbReference type="Proteomes" id="UP000199317"/>
    </source>
</evidence>
<dbReference type="Pfam" id="PF13749">
    <property type="entry name" value="HATPase_c_4"/>
    <property type="match status" value="1"/>
</dbReference>
<proteinExistence type="predicted"/>
<dbReference type="OrthoDB" id="9768354at2"/>
<feature type="domain" description="Schlafen AlbA-2" evidence="1">
    <location>
        <begin position="16"/>
        <end position="126"/>
    </location>
</feature>
<keyword evidence="2" id="KW-0378">Hydrolase</keyword>
<dbReference type="InterPro" id="IPR038475">
    <property type="entry name" value="RecG_C_sf"/>
</dbReference>
<organism evidence="2 3">
    <name type="scientific">Paracidovorax cattleyae</name>
    <dbReference type="NCBI Taxonomy" id="80868"/>
    <lineage>
        <taxon>Bacteria</taxon>
        <taxon>Pseudomonadati</taxon>
        <taxon>Pseudomonadota</taxon>
        <taxon>Betaproteobacteria</taxon>
        <taxon>Burkholderiales</taxon>
        <taxon>Comamonadaceae</taxon>
        <taxon>Paracidovorax</taxon>
    </lineage>
</organism>
<dbReference type="InterPro" id="IPR007421">
    <property type="entry name" value="Schlafen_AlbA_2_dom"/>
</dbReference>